<feature type="compositionally biased region" description="Basic and acidic residues" evidence="6">
    <location>
        <begin position="60"/>
        <end position="72"/>
    </location>
</feature>
<dbReference type="InterPro" id="IPR000953">
    <property type="entry name" value="Chromo/chromo_shadow_dom"/>
</dbReference>
<dbReference type="Proteomes" id="UP000285301">
    <property type="component" value="Unassembled WGS sequence"/>
</dbReference>
<protein>
    <submittedName>
        <fullName evidence="9">Nucleolin-like protein</fullName>
    </submittedName>
</protein>
<evidence type="ECO:0000256" key="6">
    <source>
        <dbReference type="SAM" id="MobiDB-lite"/>
    </source>
</evidence>
<dbReference type="InterPro" id="IPR033773">
    <property type="entry name" value="CBX7_C"/>
</dbReference>
<dbReference type="InterPro" id="IPR023780">
    <property type="entry name" value="Chromo_domain"/>
</dbReference>
<feature type="compositionally biased region" description="Basic and acidic residues" evidence="6">
    <location>
        <begin position="113"/>
        <end position="128"/>
    </location>
</feature>
<name>A0A3S3P4K7_9ACAR</name>
<feature type="domain" description="Chromo" evidence="7">
    <location>
        <begin position="11"/>
        <end position="69"/>
    </location>
</feature>
<dbReference type="EMBL" id="NCKU01000622">
    <property type="protein sequence ID" value="RWS14775.1"/>
    <property type="molecule type" value="Genomic_DNA"/>
</dbReference>
<organism evidence="9 12">
    <name type="scientific">Dinothrombium tinctorium</name>
    <dbReference type="NCBI Taxonomy" id="1965070"/>
    <lineage>
        <taxon>Eukaryota</taxon>
        <taxon>Metazoa</taxon>
        <taxon>Ecdysozoa</taxon>
        <taxon>Arthropoda</taxon>
        <taxon>Chelicerata</taxon>
        <taxon>Arachnida</taxon>
        <taxon>Acari</taxon>
        <taxon>Acariformes</taxon>
        <taxon>Trombidiformes</taxon>
        <taxon>Prostigmata</taxon>
        <taxon>Anystina</taxon>
        <taxon>Parasitengona</taxon>
        <taxon>Trombidioidea</taxon>
        <taxon>Trombidiidae</taxon>
        <taxon>Dinothrombium</taxon>
    </lineage>
</organism>
<dbReference type="SMART" id="SM00298">
    <property type="entry name" value="CHROMO"/>
    <property type="match status" value="1"/>
</dbReference>
<dbReference type="Gene3D" id="2.40.50.40">
    <property type="match status" value="1"/>
</dbReference>
<dbReference type="GO" id="GO:0003682">
    <property type="term" value="F:chromatin binding"/>
    <property type="evidence" value="ECO:0007669"/>
    <property type="project" value="TreeGrafter"/>
</dbReference>
<dbReference type="Pfam" id="PF00385">
    <property type="entry name" value="Chromo"/>
    <property type="match status" value="1"/>
</dbReference>
<evidence type="ECO:0000313" key="10">
    <source>
        <dbReference type="EMBL" id="RWS15198.1"/>
    </source>
</evidence>
<feature type="compositionally biased region" description="Polar residues" evidence="6">
    <location>
        <begin position="149"/>
        <end position="167"/>
    </location>
</feature>
<evidence type="ECO:0000256" key="5">
    <source>
        <dbReference type="ARBA" id="ARBA00023242"/>
    </source>
</evidence>
<evidence type="ECO:0000256" key="1">
    <source>
        <dbReference type="ARBA" id="ARBA00004123"/>
    </source>
</evidence>
<dbReference type="AlphaFoldDB" id="A0A3S3P4K7"/>
<dbReference type="EMBL" id="NCKU01000518">
    <property type="protein sequence ID" value="RWS15210.1"/>
    <property type="molecule type" value="Genomic_DNA"/>
</dbReference>
<evidence type="ECO:0000313" key="9">
    <source>
        <dbReference type="EMBL" id="RWS14781.1"/>
    </source>
</evidence>
<evidence type="ECO:0000256" key="4">
    <source>
        <dbReference type="ARBA" id="ARBA00023163"/>
    </source>
</evidence>
<dbReference type="FunFam" id="2.40.50.40:FF:000006">
    <property type="entry name" value="Chromobox protein homolog 7"/>
    <property type="match status" value="1"/>
</dbReference>
<accession>A0A3S3P4K7</accession>
<dbReference type="OrthoDB" id="8192126at2759"/>
<dbReference type="EMBL" id="NCKU01000521">
    <property type="protein sequence ID" value="RWS15198.1"/>
    <property type="molecule type" value="Genomic_DNA"/>
</dbReference>
<proteinExistence type="predicted"/>
<feature type="compositionally biased region" description="Polar residues" evidence="6">
    <location>
        <begin position="223"/>
        <end position="235"/>
    </location>
</feature>
<dbReference type="PROSITE" id="PS00598">
    <property type="entry name" value="CHROMO_1"/>
    <property type="match status" value="1"/>
</dbReference>
<keyword evidence="12" id="KW-1185">Reference proteome</keyword>
<gene>
    <name evidence="11" type="ORF">B4U79_00004</name>
    <name evidence="10" type="ORF">B4U79_08171</name>
    <name evidence="9" type="ORF">B4U79_13578</name>
    <name evidence="8" type="ORF">B4U79_15420</name>
</gene>
<evidence type="ECO:0000313" key="11">
    <source>
        <dbReference type="EMBL" id="RWS15210.1"/>
    </source>
</evidence>
<dbReference type="PROSITE" id="PS50013">
    <property type="entry name" value="CHROMO_2"/>
    <property type="match status" value="1"/>
</dbReference>
<keyword evidence="5" id="KW-0539">Nucleus</keyword>
<comment type="caution">
    <text evidence="9">The sequence shown here is derived from an EMBL/GenBank/DDBJ whole genome shotgun (WGS) entry which is preliminary data.</text>
</comment>
<dbReference type="Pfam" id="PF17218">
    <property type="entry name" value="CBX7_C"/>
    <property type="match status" value="1"/>
</dbReference>
<feature type="compositionally biased region" description="Low complexity" evidence="6">
    <location>
        <begin position="281"/>
        <end position="344"/>
    </location>
</feature>
<reference evidence="9" key="2">
    <citation type="submission" date="2018-11" db="EMBL/GenBank/DDBJ databases">
        <title>Trombidioid mite genomics.</title>
        <authorList>
            <person name="Dong X."/>
        </authorList>
    </citation>
    <scope>NUCLEOTIDE SEQUENCE</scope>
    <source>
        <strain evidence="9">UoL-WK</strain>
    </source>
</reference>
<dbReference type="CDD" id="cd18627">
    <property type="entry name" value="CD_polycomb_like"/>
    <property type="match status" value="1"/>
</dbReference>
<dbReference type="InterPro" id="IPR016197">
    <property type="entry name" value="Chromo-like_dom_sf"/>
</dbReference>
<evidence type="ECO:0000313" key="8">
    <source>
        <dbReference type="EMBL" id="RWS14775.1"/>
    </source>
</evidence>
<dbReference type="STRING" id="1965070.A0A3S3P4K7"/>
<dbReference type="PANTHER" id="PTHR46389:SF3">
    <property type="entry name" value="POLYCOMB GROUP PROTEIN PC"/>
    <property type="match status" value="1"/>
</dbReference>
<dbReference type="InterPro" id="IPR052458">
    <property type="entry name" value="PcG_PRC1-like_component"/>
</dbReference>
<keyword evidence="4" id="KW-0804">Transcription</keyword>
<keyword evidence="3" id="KW-0805">Transcription regulation</keyword>
<evidence type="ECO:0000313" key="12">
    <source>
        <dbReference type="Proteomes" id="UP000285301"/>
    </source>
</evidence>
<feature type="compositionally biased region" description="Low complexity" evidence="6">
    <location>
        <begin position="206"/>
        <end position="222"/>
    </location>
</feature>
<dbReference type="InterPro" id="IPR023779">
    <property type="entry name" value="Chromodomain_CS"/>
</dbReference>
<evidence type="ECO:0000259" key="7">
    <source>
        <dbReference type="PROSITE" id="PS50013"/>
    </source>
</evidence>
<comment type="subcellular location">
    <subcellularLocation>
        <location evidence="1">Nucleus</location>
    </subcellularLocation>
</comment>
<feature type="compositionally biased region" description="Basic and acidic residues" evidence="6">
    <location>
        <begin position="168"/>
        <end position="181"/>
    </location>
</feature>
<dbReference type="PANTHER" id="PTHR46389">
    <property type="entry name" value="POLYCOMB GROUP PROTEIN PC"/>
    <property type="match status" value="1"/>
</dbReference>
<dbReference type="GO" id="GO:0035102">
    <property type="term" value="C:PRC1 complex"/>
    <property type="evidence" value="ECO:0007669"/>
    <property type="project" value="TreeGrafter"/>
</dbReference>
<feature type="compositionally biased region" description="Basic and acidic residues" evidence="6">
    <location>
        <begin position="188"/>
        <end position="205"/>
    </location>
</feature>
<evidence type="ECO:0000256" key="3">
    <source>
        <dbReference type="ARBA" id="ARBA00023015"/>
    </source>
</evidence>
<keyword evidence="2" id="KW-0678">Repressor</keyword>
<dbReference type="GO" id="GO:0000785">
    <property type="term" value="C:chromatin"/>
    <property type="evidence" value="ECO:0007669"/>
    <property type="project" value="TreeGrafter"/>
</dbReference>
<reference evidence="9 12" key="1">
    <citation type="journal article" date="2018" name="Gigascience">
        <title>Genomes of trombidid mites reveal novel predicted allergens and laterally-transferred genes associated with secondary metabolism.</title>
        <authorList>
            <person name="Dong X."/>
            <person name="Chaisiri K."/>
            <person name="Xia D."/>
            <person name="Armstrong S.D."/>
            <person name="Fang Y."/>
            <person name="Donnelly M.J."/>
            <person name="Kadowaki T."/>
            <person name="McGarry J.W."/>
            <person name="Darby A.C."/>
            <person name="Makepeace B.L."/>
        </authorList>
    </citation>
    <scope>NUCLEOTIDE SEQUENCE [LARGE SCALE GENOMIC DNA]</scope>
    <source>
        <strain evidence="9">UoL-WK</strain>
    </source>
</reference>
<dbReference type="GO" id="GO:0000122">
    <property type="term" value="P:negative regulation of transcription by RNA polymerase II"/>
    <property type="evidence" value="ECO:0007669"/>
    <property type="project" value="TreeGrafter"/>
</dbReference>
<feature type="region of interest" description="Disordered" evidence="6">
    <location>
        <begin position="60"/>
        <end position="345"/>
    </location>
</feature>
<feature type="compositionally biased region" description="Polar residues" evidence="6">
    <location>
        <begin position="76"/>
        <end position="98"/>
    </location>
</feature>
<feature type="compositionally biased region" description="Polar residues" evidence="6">
    <location>
        <begin position="246"/>
        <end position="266"/>
    </location>
</feature>
<dbReference type="SUPFAM" id="SSF54160">
    <property type="entry name" value="Chromo domain-like"/>
    <property type="match status" value="1"/>
</dbReference>
<dbReference type="EMBL" id="NCKU01000621">
    <property type="protein sequence ID" value="RWS14781.1"/>
    <property type="molecule type" value="Genomic_DNA"/>
</dbReference>
<sequence>MELSSVGERVFAAECIIKKRIRKGKTEYLVKWKGWSTKYNTWEPEENILDVRLLQAFEQTQKDGSKKKDKQLVKRPQSSDNPLSPEPCTSSTSASNACDTLAANDAESNVNQSKEESESGDDEERKLEIALSNSSSDSSSTIVPETVSDDANGSNETEPSTTTNITDSKQKETHSKRKPDESPQSTERAVKVSKSEASKTGEKKSLTNNNYNSANASTNNSLQGSTKAVTSNSVVVNPKTDVNIFPPTSQKAKVSTNMQTTSTPKNLLSKDYRKSPPAVGSSNSHQKNQQKNNQEKITLNQPQQSLQQHKQLQPQQQQQQQQQQQSYQPPSQQQLPSRSQNSQPKQIKIVASNGSAASALLASHQKTIRKSSPPPEFWKKQNKLVDQILITDVTANDMTITVRECKTQHGFFRERASEKKSIAVATEISHASAKT</sequence>
<evidence type="ECO:0000256" key="2">
    <source>
        <dbReference type="ARBA" id="ARBA00022491"/>
    </source>
</evidence>